<dbReference type="PANTHER" id="PTHR42847:SF4">
    <property type="entry name" value="ALKANESULFONATE MONOOXYGENASE-RELATED"/>
    <property type="match status" value="1"/>
</dbReference>
<keyword evidence="4" id="KW-0503">Monooxygenase</keyword>
<dbReference type="PANTHER" id="PTHR42847">
    <property type="entry name" value="ALKANESULFONATE MONOOXYGENASE"/>
    <property type="match status" value="1"/>
</dbReference>
<dbReference type="eggNOG" id="COG2141">
    <property type="taxonomic scope" value="Bacteria"/>
</dbReference>
<dbReference type="AlphaFoldDB" id="E3JC13"/>
<keyword evidence="2" id="KW-0288">FMN</keyword>
<evidence type="ECO:0000259" key="5">
    <source>
        <dbReference type="Pfam" id="PF00296"/>
    </source>
</evidence>
<keyword evidence="7" id="KW-1185">Reference proteome</keyword>
<dbReference type="Gene3D" id="3.20.20.30">
    <property type="entry name" value="Luciferase-like domain"/>
    <property type="match status" value="1"/>
</dbReference>
<dbReference type="Proteomes" id="UP000002484">
    <property type="component" value="Chromosome"/>
</dbReference>
<dbReference type="InterPro" id="IPR050172">
    <property type="entry name" value="SsuD_RutA_monooxygenase"/>
</dbReference>
<dbReference type="InterPro" id="IPR036661">
    <property type="entry name" value="Luciferase-like_sf"/>
</dbReference>
<feature type="domain" description="Luciferase-like" evidence="5">
    <location>
        <begin position="30"/>
        <end position="271"/>
    </location>
</feature>
<dbReference type="InterPro" id="IPR019921">
    <property type="entry name" value="Lucif-like_OxRdtase_Rv2161c"/>
</dbReference>
<evidence type="ECO:0000313" key="7">
    <source>
        <dbReference type="Proteomes" id="UP000002484"/>
    </source>
</evidence>
<reference evidence="6 7" key="1">
    <citation type="submission" date="2010-10" db="EMBL/GenBank/DDBJ databases">
        <title>Complete sequence of Frankia sp. EuI1c.</title>
        <authorList>
            <consortium name="US DOE Joint Genome Institute"/>
            <person name="Lucas S."/>
            <person name="Copeland A."/>
            <person name="Lapidus A."/>
            <person name="Cheng J.-F."/>
            <person name="Bruce D."/>
            <person name="Goodwin L."/>
            <person name="Pitluck S."/>
            <person name="Chertkov O."/>
            <person name="Detter J.C."/>
            <person name="Han C."/>
            <person name="Tapia R."/>
            <person name="Land M."/>
            <person name="Hauser L."/>
            <person name="Jeffries C."/>
            <person name="Kyrpides N."/>
            <person name="Ivanova N."/>
            <person name="Mikhailova N."/>
            <person name="Beauchemin N."/>
            <person name="Sen A."/>
            <person name="Sur S.A."/>
            <person name="Gtari M."/>
            <person name="Wall L."/>
            <person name="Tisa L."/>
            <person name="Woyke T."/>
        </authorList>
    </citation>
    <scope>NUCLEOTIDE SEQUENCE [LARGE SCALE GENOMIC DNA]</scope>
    <source>
        <strain evidence="7">DSM 45817 / CECT 9037 / EuI1c</strain>
    </source>
</reference>
<accession>E3JC13</accession>
<evidence type="ECO:0000313" key="6">
    <source>
        <dbReference type="EMBL" id="ADP83469.1"/>
    </source>
</evidence>
<dbReference type="HOGENOM" id="CLU_027853_7_1_11"/>
<evidence type="ECO:0000256" key="4">
    <source>
        <dbReference type="ARBA" id="ARBA00023033"/>
    </source>
</evidence>
<evidence type="ECO:0000256" key="2">
    <source>
        <dbReference type="ARBA" id="ARBA00022643"/>
    </source>
</evidence>
<dbReference type="KEGG" id="fri:FraEuI1c_5482"/>
<dbReference type="OrthoDB" id="3206024at2"/>
<proteinExistence type="predicted"/>
<name>E3JC13_PSEI1</name>
<dbReference type="GO" id="GO:0046306">
    <property type="term" value="P:alkanesulfonate catabolic process"/>
    <property type="evidence" value="ECO:0007669"/>
    <property type="project" value="TreeGrafter"/>
</dbReference>
<gene>
    <name evidence="6" type="ordered locus">FraEuI1c_5482</name>
</gene>
<protein>
    <submittedName>
        <fullName evidence="6">Putative F420-dependent oxidoreductase</fullName>
    </submittedName>
</protein>
<evidence type="ECO:0000256" key="3">
    <source>
        <dbReference type="ARBA" id="ARBA00023002"/>
    </source>
</evidence>
<dbReference type="InParanoid" id="E3JC13"/>
<dbReference type="SUPFAM" id="SSF51679">
    <property type="entry name" value="Bacterial luciferase-like"/>
    <property type="match status" value="1"/>
</dbReference>
<keyword evidence="3" id="KW-0560">Oxidoreductase</keyword>
<organism evidence="6 7">
    <name type="scientific">Pseudofrankia inefficax (strain DSM 45817 / CECT 9037 / DDB 130130 / EuI1c)</name>
    <name type="common">Frankia inefficax</name>
    <dbReference type="NCBI Taxonomy" id="298654"/>
    <lineage>
        <taxon>Bacteria</taxon>
        <taxon>Bacillati</taxon>
        <taxon>Actinomycetota</taxon>
        <taxon>Actinomycetes</taxon>
        <taxon>Frankiales</taxon>
        <taxon>Frankiaceae</taxon>
        <taxon>Pseudofrankia</taxon>
    </lineage>
</organism>
<dbReference type="EMBL" id="CP002299">
    <property type="protein sequence ID" value="ADP83469.1"/>
    <property type="molecule type" value="Genomic_DNA"/>
</dbReference>
<sequence length="328" mass="35041">MAGSLGAGFSGARFSSAQFSIRYTALAPSDPGTWQPLLNRVVAADRAGVDRVVLSGEHVVFGEHLDNYSRPEVGGRVGGVQPTDPDGHFLEPLTTMSFLAGMTSRVRFTNSILLAALRRPIVLAKSAATLDVLSGGRLDLGVGIGWQREEYEAAGLDFTRRGRLLDHTLEVCQLLWREQRATYSSAELSFENIHLNPKPVQPGGVPVWVSGTVNPGPMRRLARFGAGWIPWGPASDRADALVETIPRMRDAVAALGRDPLELGVAGKLPNVAAPDGSPDLAATIDGLPALVEAGVTDVRLQLPVPDDAHAAEDYLTPWVTAFREAASR</sequence>
<dbReference type="GO" id="GO:0008726">
    <property type="term" value="F:alkanesulfonate monooxygenase activity"/>
    <property type="evidence" value="ECO:0007669"/>
    <property type="project" value="TreeGrafter"/>
</dbReference>
<dbReference type="RefSeq" id="WP_013426587.1">
    <property type="nucleotide sequence ID" value="NC_014666.1"/>
</dbReference>
<evidence type="ECO:0000256" key="1">
    <source>
        <dbReference type="ARBA" id="ARBA00022630"/>
    </source>
</evidence>
<dbReference type="NCBIfam" id="TIGR03619">
    <property type="entry name" value="F420_Rv2161c"/>
    <property type="match status" value="1"/>
</dbReference>
<dbReference type="STRING" id="298654.FraEuI1c_5482"/>
<dbReference type="InterPro" id="IPR011251">
    <property type="entry name" value="Luciferase-like_dom"/>
</dbReference>
<dbReference type="Pfam" id="PF00296">
    <property type="entry name" value="Bac_luciferase"/>
    <property type="match status" value="1"/>
</dbReference>
<keyword evidence="1" id="KW-0285">Flavoprotein</keyword>